<reference evidence="3 4" key="1">
    <citation type="submission" date="2021-06" db="EMBL/GenBank/DDBJ databases">
        <title>A haploid diamondback moth (Plutella xylostella L.) genome assembly resolves 31 chromosomes and identifies a diamide resistance mutation.</title>
        <authorList>
            <person name="Ward C.M."/>
            <person name="Perry K.D."/>
            <person name="Baker G."/>
            <person name="Powis K."/>
            <person name="Heckel D.G."/>
            <person name="Baxter S.W."/>
        </authorList>
    </citation>
    <scope>NUCLEOTIDE SEQUENCE [LARGE SCALE GENOMIC DNA]</scope>
    <source>
        <strain evidence="3 4">LV</strain>
        <tissue evidence="3">Single pupa</tissue>
    </source>
</reference>
<evidence type="ECO:0000256" key="2">
    <source>
        <dbReference type="SAM" id="MobiDB-lite"/>
    </source>
</evidence>
<name>A0ABQ7PWT6_PLUXY</name>
<feature type="compositionally biased region" description="Polar residues" evidence="2">
    <location>
        <begin position="361"/>
        <end position="372"/>
    </location>
</feature>
<gene>
    <name evidence="3" type="ORF">JYU34_019334</name>
</gene>
<evidence type="ECO:0000313" key="3">
    <source>
        <dbReference type="EMBL" id="KAG7297361.1"/>
    </source>
</evidence>
<keyword evidence="1" id="KW-0175">Coiled coil</keyword>
<feature type="coiled-coil region" evidence="1">
    <location>
        <begin position="51"/>
        <end position="99"/>
    </location>
</feature>
<sequence length="385" mass="43721">MNFLGNITLCRNRNRTQSDTEASNDLSANQTLDVTCNSLTDISSSNNTCDLSDMKDQIEKLTTDLHSAHNEIQSLILENNALKNSNQEILRKYELLKKVTITTIKATPLKQKKAKTNETALNQATQTEIGHLDTYLNPTMTATYAQKCSMLSPQEPISKTNSPKNVETKTGQIKNTSKKQPKKLCLVSSNNKNDILSTTQDILTSNFKVLHYITPGGGIRELLTGLNKKIENYTLDDYCIILIGHQDFIATQDYIGLVCFVKETLQEIQHTNIVLCLPTYKCSEHKILFNWRVETFNKLLYLDLMNNNYAFMLDSNLKLQYNDSMFFPSIGTINNNGIKTILTALKELMIEIDELNKSSSTELNDKMTQQQKTSRHEESQQLFLH</sequence>
<dbReference type="EMBL" id="JAHIBW010000026">
    <property type="protein sequence ID" value="KAG7297361.1"/>
    <property type="molecule type" value="Genomic_DNA"/>
</dbReference>
<feature type="region of interest" description="Disordered" evidence="2">
    <location>
        <begin position="361"/>
        <end position="385"/>
    </location>
</feature>
<accession>A0ABQ7PWT6</accession>
<organism evidence="3 4">
    <name type="scientific">Plutella xylostella</name>
    <name type="common">Diamondback moth</name>
    <name type="synonym">Plutella maculipennis</name>
    <dbReference type="NCBI Taxonomy" id="51655"/>
    <lineage>
        <taxon>Eukaryota</taxon>
        <taxon>Metazoa</taxon>
        <taxon>Ecdysozoa</taxon>
        <taxon>Arthropoda</taxon>
        <taxon>Hexapoda</taxon>
        <taxon>Insecta</taxon>
        <taxon>Pterygota</taxon>
        <taxon>Neoptera</taxon>
        <taxon>Endopterygota</taxon>
        <taxon>Lepidoptera</taxon>
        <taxon>Glossata</taxon>
        <taxon>Ditrysia</taxon>
        <taxon>Yponomeutoidea</taxon>
        <taxon>Plutellidae</taxon>
        <taxon>Plutella</taxon>
    </lineage>
</organism>
<dbReference type="Proteomes" id="UP000823941">
    <property type="component" value="Chromosome 26"/>
</dbReference>
<comment type="caution">
    <text evidence="3">The sequence shown here is derived from an EMBL/GenBank/DDBJ whole genome shotgun (WGS) entry which is preliminary data.</text>
</comment>
<proteinExistence type="predicted"/>
<protein>
    <submittedName>
        <fullName evidence="3">Uncharacterized protein</fullName>
    </submittedName>
</protein>
<evidence type="ECO:0000313" key="4">
    <source>
        <dbReference type="Proteomes" id="UP000823941"/>
    </source>
</evidence>
<evidence type="ECO:0000256" key="1">
    <source>
        <dbReference type="SAM" id="Coils"/>
    </source>
</evidence>
<keyword evidence="4" id="KW-1185">Reference proteome</keyword>